<dbReference type="InterPro" id="IPR023799">
    <property type="entry name" value="RbfA_dom_sf"/>
</dbReference>
<dbReference type="PANTHER" id="PTHR33515">
    <property type="entry name" value="RIBOSOME-BINDING FACTOR A, CHLOROPLASTIC-RELATED"/>
    <property type="match status" value="1"/>
</dbReference>
<dbReference type="NCBIfam" id="TIGR00082">
    <property type="entry name" value="rbfA"/>
    <property type="match status" value="1"/>
</dbReference>
<reference evidence="3" key="1">
    <citation type="submission" date="2021-03" db="EMBL/GenBank/DDBJ databases">
        <title>Alkalibacter marinus sp. nov., isolated from tidal flat sediment.</title>
        <authorList>
            <person name="Namirimu T."/>
            <person name="Yang J.-A."/>
            <person name="Yang S.-H."/>
            <person name="Kim Y.-J."/>
            <person name="Kwon K.K."/>
        </authorList>
    </citation>
    <scope>NUCLEOTIDE SEQUENCE</scope>
    <source>
        <strain evidence="3">ES005</strain>
    </source>
</reference>
<name>A0A974XF34_9FIRM</name>
<dbReference type="GO" id="GO:0030490">
    <property type="term" value="P:maturation of SSU-rRNA"/>
    <property type="evidence" value="ECO:0007669"/>
    <property type="project" value="UniProtKB-UniRule"/>
</dbReference>
<accession>A0A974XF34</accession>
<organism evidence="3 4">
    <name type="scientific">Alkalibacter rhizosphaerae</name>
    <dbReference type="NCBI Taxonomy" id="2815577"/>
    <lineage>
        <taxon>Bacteria</taxon>
        <taxon>Bacillati</taxon>
        <taxon>Bacillota</taxon>
        <taxon>Clostridia</taxon>
        <taxon>Eubacteriales</taxon>
        <taxon>Eubacteriaceae</taxon>
        <taxon>Alkalibacter</taxon>
    </lineage>
</organism>
<dbReference type="Gene3D" id="3.30.300.20">
    <property type="match status" value="1"/>
</dbReference>
<evidence type="ECO:0000313" key="3">
    <source>
        <dbReference type="EMBL" id="QSX08687.1"/>
    </source>
</evidence>
<comment type="subcellular location">
    <subcellularLocation>
        <location evidence="2">Cytoplasm</location>
    </subcellularLocation>
</comment>
<comment type="similarity">
    <text evidence="2">Belongs to the RbfA family.</text>
</comment>
<dbReference type="InterPro" id="IPR015946">
    <property type="entry name" value="KH_dom-like_a/b"/>
</dbReference>
<evidence type="ECO:0000256" key="1">
    <source>
        <dbReference type="ARBA" id="ARBA00022517"/>
    </source>
</evidence>
<comment type="subunit">
    <text evidence="2">Monomer. Binds 30S ribosomal subunits, but not 50S ribosomal subunits or 70S ribosomes.</text>
</comment>
<keyword evidence="4" id="KW-1185">Reference proteome</keyword>
<keyword evidence="2" id="KW-0963">Cytoplasm</keyword>
<dbReference type="InterPro" id="IPR000238">
    <property type="entry name" value="RbfA"/>
</dbReference>
<dbReference type="Proteomes" id="UP000663499">
    <property type="component" value="Chromosome"/>
</dbReference>
<dbReference type="GO" id="GO:0043024">
    <property type="term" value="F:ribosomal small subunit binding"/>
    <property type="evidence" value="ECO:0007669"/>
    <property type="project" value="TreeGrafter"/>
</dbReference>
<sequence length="124" mass="14260">MSNRINRINETIKHEVSHQIRFGLKDPRLTDLVSVLKVDTTGDLRYAKVYISVYDTDEKKQQVIDILNKAAGFMRKSVGKKLKTHYTPELLFQLDDSLEYGAHIDEILRDLNKNSKGSDDHGDE</sequence>
<gene>
    <name evidence="2 3" type="primary">rbfA</name>
    <name evidence="3" type="ORF">J0B03_00940</name>
</gene>
<dbReference type="PANTHER" id="PTHR33515:SF1">
    <property type="entry name" value="RIBOSOME-BINDING FACTOR A, CHLOROPLASTIC-RELATED"/>
    <property type="match status" value="1"/>
</dbReference>
<keyword evidence="1 2" id="KW-0690">Ribosome biogenesis</keyword>
<dbReference type="SUPFAM" id="SSF89919">
    <property type="entry name" value="Ribosome-binding factor A, RbfA"/>
    <property type="match status" value="1"/>
</dbReference>
<dbReference type="GO" id="GO:0005829">
    <property type="term" value="C:cytosol"/>
    <property type="evidence" value="ECO:0007669"/>
    <property type="project" value="TreeGrafter"/>
</dbReference>
<protein>
    <recommendedName>
        <fullName evidence="2">Ribosome-binding factor A</fullName>
    </recommendedName>
</protein>
<dbReference type="RefSeq" id="WP_207300028.1">
    <property type="nucleotide sequence ID" value="NZ_CP071444.1"/>
</dbReference>
<evidence type="ECO:0000256" key="2">
    <source>
        <dbReference type="HAMAP-Rule" id="MF_00003"/>
    </source>
</evidence>
<evidence type="ECO:0000313" key="4">
    <source>
        <dbReference type="Proteomes" id="UP000663499"/>
    </source>
</evidence>
<dbReference type="AlphaFoldDB" id="A0A974XF34"/>
<comment type="function">
    <text evidence="2">One of several proteins that assist in the late maturation steps of the functional core of the 30S ribosomal subunit. Associates with free 30S ribosomal subunits (but not with 30S subunits that are part of 70S ribosomes or polysomes). Required for efficient processing of 16S rRNA. May interact with the 5'-terminal helix region of 16S rRNA.</text>
</comment>
<dbReference type="Pfam" id="PF02033">
    <property type="entry name" value="RBFA"/>
    <property type="match status" value="1"/>
</dbReference>
<dbReference type="HAMAP" id="MF_00003">
    <property type="entry name" value="RbfA"/>
    <property type="match status" value="1"/>
</dbReference>
<dbReference type="KEGG" id="alka:J0B03_00940"/>
<dbReference type="EMBL" id="CP071444">
    <property type="protein sequence ID" value="QSX08687.1"/>
    <property type="molecule type" value="Genomic_DNA"/>
</dbReference>
<proteinExistence type="inferred from homology"/>